<evidence type="ECO:0000256" key="3">
    <source>
        <dbReference type="RuleBase" id="RU003694"/>
    </source>
</evidence>
<dbReference type="InterPro" id="IPR016039">
    <property type="entry name" value="Thiolase-like"/>
</dbReference>
<evidence type="ECO:0000256" key="2">
    <source>
        <dbReference type="ARBA" id="ARBA00022679"/>
    </source>
</evidence>
<feature type="domain" description="Ketosynthase family 3 (KS3)" evidence="4">
    <location>
        <begin position="4"/>
        <end position="372"/>
    </location>
</feature>
<evidence type="ECO:0000259" key="4">
    <source>
        <dbReference type="PROSITE" id="PS52004"/>
    </source>
</evidence>
<dbReference type="RefSeq" id="WP_394840481.1">
    <property type="nucleotide sequence ID" value="NZ_CP089929.1"/>
</dbReference>
<organism evidence="5 6">
    <name type="scientific">Pendulispora rubella</name>
    <dbReference type="NCBI Taxonomy" id="2741070"/>
    <lineage>
        <taxon>Bacteria</taxon>
        <taxon>Pseudomonadati</taxon>
        <taxon>Myxococcota</taxon>
        <taxon>Myxococcia</taxon>
        <taxon>Myxococcales</taxon>
        <taxon>Sorangiineae</taxon>
        <taxon>Pendulisporaceae</taxon>
        <taxon>Pendulispora</taxon>
    </lineage>
</organism>
<dbReference type="InterPro" id="IPR000794">
    <property type="entry name" value="Beta-ketoacyl_synthase"/>
</dbReference>
<dbReference type="InterPro" id="IPR014031">
    <property type="entry name" value="Ketoacyl_synth_C"/>
</dbReference>
<gene>
    <name evidence="5" type="ORF">LVJ94_47815</name>
</gene>
<dbReference type="PANTHER" id="PTHR11712">
    <property type="entry name" value="POLYKETIDE SYNTHASE-RELATED"/>
    <property type="match status" value="1"/>
</dbReference>
<reference evidence="5" key="1">
    <citation type="submission" date="2021-12" db="EMBL/GenBank/DDBJ databases">
        <title>Discovery of the Pendulisporaceae a myxobacterial family with distinct sporulation behavior and unique specialized metabolism.</title>
        <authorList>
            <person name="Garcia R."/>
            <person name="Popoff A."/>
            <person name="Bader C.D."/>
            <person name="Loehr J."/>
            <person name="Walesch S."/>
            <person name="Walt C."/>
            <person name="Boldt J."/>
            <person name="Bunk B."/>
            <person name="Haeckl F.J.F.P.J."/>
            <person name="Gunesch A.P."/>
            <person name="Birkelbach J."/>
            <person name="Nuebel U."/>
            <person name="Pietschmann T."/>
            <person name="Bach T."/>
            <person name="Mueller R."/>
        </authorList>
    </citation>
    <scope>NUCLEOTIDE SEQUENCE</scope>
    <source>
        <strain evidence="5">MSr11367</strain>
    </source>
</reference>
<dbReference type="Proteomes" id="UP001374803">
    <property type="component" value="Chromosome"/>
</dbReference>
<protein>
    <recommendedName>
        <fullName evidence="4">Ketosynthase family 3 (KS3) domain-containing protein</fullName>
    </recommendedName>
</protein>
<evidence type="ECO:0000313" key="6">
    <source>
        <dbReference type="Proteomes" id="UP001374803"/>
    </source>
</evidence>
<keyword evidence="2 3" id="KW-0808">Transferase</keyword>
<proteinExistence type="inferred from homology"/>
<evidence type="ECO:0000313" key="5">
    <source>
        <dbReference type="EMBL" id="WXB10817.1"/>
    </source>
</evidence>
<comment type="similarity">
    <text evidence="1 3">Belongs to the thiolase-like superfamily. Beta-ketoacyl-ACP synthases family.</text>
</comment>
<dbReference type="Gene3D" id="3.40.47.10">
    <property type="match status" value="1"/>
</dbReference>
<dbReference type="SMART" id="SM00825">
    <property type="entry name" value="PKS_KS"/>
    <property type="match status" value="1"/>
</dbReference>
<dbReference type="InterPro" id="IPR014030">
    <property type="entry name" value="Ketoacyl_synth_N"/>
</dbReference>
<dbReference type="PANTHER" id="PTHR11712:SF336">
    <property type="entry name" value="3-OXOACYL-[ACYL-CARRIER-PROTEIN] SYNTHASE, MITOCHONDRIAL"/>
    <property type="match status" value="1"/>
</dbReference>
<dbReference type="PROSITE" id="PS52004">
    <property type="entry name" value="KS3_2"/>
    <property type="match status" value="1"/>
</dbReference>
<dbReference type="Pfam" id="PF02801">
    <property type="entry name" value="Ketoacyl-synt_C"/>
    <property type="match status" value="1"/>
</dbReference>
<dbReference type="Pfam" id="PF00109">
    <property type="entry name" value="ketoacyl-synt"/>
    <property type="match status" value="2"/>
</dbReference>
<evidence type="ECO:0000256" key="1">
    <source>
        <dbReference type="ARBA" id="ARBA00008467"/>
    </source>
</evidence>
<dbReference type="InterPro" id="IPR020841">
    <property type="entry name" value="PKS_Beta-ketoAc_synthase_dom"/>
</dbReference>
<dbReference type="EMBL" id="CP089983">
    <property type="protein sequence ID" value="WXB10817.1"/>
    <property type="molecule type" value="Genomic_DNA"/>
</dbReference>
<name>A0ABZ2LJA8_9BACT</name>
<accession>A0ABZ2LJA8</accession>
<dbReference type="SUPFAM" id="SSF53901">
    <property type="entry name" value="Thiolase-like"/>
    <property type="match status" value="2"/>
</dbReference>
<keyword evidence="6" id="KW-1185">Reference proteome</keyword>
<sequence length="375" mass="39612">MVSGRKIAVTGMGVVTPYGAGVDRFWQGIVGDQCAIRQSPRFSLSGAPTLSAPMPDAVIEDIERRGAGSTCRWAMARILTETLNSAGISESELRRRGRGAVFFSNHFDGDAHEDKTASREWRVDRWCAWLQDRLGAEEGGSVLTGCTASNMAIGLGFDWIAAGFCDWALVGGMDLLHDELLVEFESLRMLSQTGCRPFASDHDGTVLGDGAGLLLLENADRAEARGARPLAEMAGYGVANDITGLGKLDPEGTAVREAMERAIASAALRPSDVDCVNAGATGSALVDDAEVHAIARTFGEPGPTVYSVKPLIGHSIGGAGVVEAIATILSLERRWMPPALAKSGATTSHRLESALNNTIAMSGHICSTLFKRVPS</sequence>